<evidence type="ECO:0000313" key="2">
    <source>
        <dbReference type="EMBL" id="CCI43121.1"/>
    </source>
</evidence>
<keyword evidence="3" id="KW-1185">Reference proteome</keyword>
<dbReference type="GO" id="GO:0016491">
    <property type="term" value="F:oxidoreductase activity"/>
    <property type="evidence" value="ECO:0007669"/>
    <property type="project" value="InterPro"/>
</dbReference>
<protein>
    <recommendedName>
        <fullName evidence="1">Aldehyde dehydrogenase domain-containing protein</fullName>
    </recommendedName>
</protein>
<sequence length="195" mass="22311">MNGELQQRLRISAFSLAVPLPETDSISHVYRYPRYLTCFRTSTKNCKVQLQMRSLRFLLGGFRRNAPHLFIDGALVQSISNPYWLGGEEMKLESIFMREVMRMINGFNLISGPKITLSLFRIMTNSCHQRDDWGIFWRNGSTMHDAISDGPECALDGSHICVEMDRNGNFVRPTILINVSVHNIACIQEIFVPVL</sequence>
<dbReference type="SUPFAM" id="SSF53720">
    <property type="entry name" value="ALDH-like"/>
    <property type="match status" value="1"/>
</dbReference>
<dbReference type="Proteomes" id="UP000053237">
    <property type="component" value="Unassembled WGS sequence"/>
</dbReference>
<proteinExistence type="predicted"/>
<dbReference type="InterPro" id="IPR015590">
    <property type="entry name" value="Aldehyde_DH_dom"/>
</dbReference>
<dbReference type="EMBL" id="CAIX01000044">
    <property type="protein sequence ID" value="CCI43121.1"/>
    <property type="molecule type" value="Genomic_DNA"/>
</dbReference>
<reference evidence="2 3" key="1">
    <citation type="submission" date="2012-05" db="EMBL/GenBank/DDBJ databases">
        <title>Recombination and specialization in a pathogen metapopulation.</title>
        <authorList>
            <person name="Gardiner A."/>
            <person name="Kemen E."/>
            <person name="Schultz-Larsen T."/>
            <person name="MacLean D."/>
            <person name="Van Oosterhout C."/>
            <person name="Jones J.D.G."/>
        </authorList>
    </citation>
    <scope>NUCLEOTIDE SEQUENCE [LARGE SCALE GENOMIC DNA]</scope>
    <source>
        <strain evidence="2 3">Ac Nc2</strain>
    </source>
</reference>
<dbReference type="InParanoid" id="A0A024G8B5"/>
<evidence type="ECO:0000313" key="3">
    <source>
        <dbReference type="Proteomes" id="UP000053237"/>
    </source>
</evidence>
<feature type="domain" description="Aldehyde dehydrogenase" evidence="1">
    <location>
        <begin position="141"/>
        <end position="195"/>
    </location>
</feature>
<comment type="caution">
    <text evidence="2">The sequence shown here is derived from an EMBL/GenBank/DDBJ whole genome shotgun (WGS) entry which is preliminary data.</text>
</comment>
<dbReference type="Pfam" id="PF00171">
    <property type="entry name" value="Aldedh"/>
    <property type="match status" value="1"/>
</dbReference>
<organism evidence="2 3">
    <name type="scientific">Albugo candida</name>
    <dbReference type="NCBI Taxonomy" id="65357"/>
    <lineage>
        <taxon>Eukaryota</taxon>
        <taxon>Sar</taxon>
        <taxon>Stramenopiles</taxon>
        <taxon>Oomycota</taxon>
        <taxon>Peronosporomycetes</taxon>
        <taxon>Albuginales</taxon>
        <taxon>Albuginaceae</taxon>
        <taxon>Albugo</taxon>
    </lineage>
</organism>
<evidence type="ECO:0000259" key="1">
    <source>
        <dbReference type="Pfam" id="PF00171"/>
    </source>
</evidence>
<name>A0A024G8B5_9STRA</name>
<accession>A0A024G8B5</accession>
<dbReference type="AlphaFoldDB" id="A0A024G8B5"/>
<dbReference type="InterPro" id="IPR016161">
    <property type="entry name" value="Ald_DH/histidinol_DH"/>
</dbReference>
<gene>
    <name evidence="2" type="ORF">BN9_039050</name>
</gene>